<dbReference type="InterPro" id="IPR032696">
    <property type="entry name" value="SQ_cyclase_C"/>
</dbReference>
<sequence>MSAGRALPHLPVARLSPTLAPRVNRSLALATRHALTTQRDNGSWLAVPGPRITETALCTLALACSPQPGAGHAAARGRAWLAAGAAPQDHHPVARAVESALLSLALGADGSIDVSHPAFDDPALSARARLLQALALRAGRTVRGGAGPDALRTELAAAVAAPGRLKRWSRVELWSAHALVAAHFGDRKAALQAARTIADQQSPAGDFSANPVTTALASLALQSAAPGTAAARRCTEYLLTSQHVDGTWRFTTSDVWDTALAVRAFRGAPDFDRHALPAAVTYLVAAQNPDGGWPFRLGVESDNDTTGAALIALDGASGAPGGVIRAGVRHLARQQRDDGLWRTWQSAGDPPVDDVIAHVVTALARHSGRHRVDLAPARAWLTGRLVGQGRWHAGWYRGLAYATAEVLPALDTPAPPDGHAAARALAGTRNPDGGWPVEAGGPSTPAATGLALAALERGGLRDEDLWAPGLTYLVETQRDDGTWPGVPLMYGPRPLLTHFPTHTHAFTVEGLFAGQRMLRAAARGGCLQPHGEELSCGRTGGGPA</sequence>
<dbReference type="Gene3D" id="1.50.10.20">
    <property type="match status" value="2"/>
</dbReference>
<feature type="domain" description="Squalene cyclase C-terminal" evidence="2">
    <location>
        <begin position="349"/>
        <end position="484"/>
    </location>
</feature>
<dbReference type="EMBL" id="BHZD01000001">
    <property type="protein sequence ID" value="GCD48031.1"/>
    <property type="molecule type" value="Genomic_DNA"/>
</dbReference>
<comment type="caution">
    <text evidence="3">The sequence shown here is derived from an EMBL/GenBank/DDBJ whole genome shotgun (WGS) entry which is preliminary data.</text>
</comment>
<feature type="domain" description="Squalene cyclase C-terminal" evidence="2">
    <location>
        <begin position="208"/>
        <end position="343"/>
    </location>
</feature>
<name>A0A401WFD3_STREY</name>
<evidence type="ECO:0000259" key="2">
    <source>
        <dbReference type="Pfam" id="PF13243"/>
    </source>
</evidence>
<dbReference type="SUPFAM" id="SSF48239">
    <property type="entry name" value="Terpenoid cyclases/Protein prenyltransferases"/>
    <property type="match status" value="2"/>
</dbReference>
<proteinExistence type="predicted"/>
<keyword evidence="4" id="KW-1185">Reference proteome</keyword>
<dbReference type="UniPathway" id="UPA00337"/>
<evidence type="ECO:0000256" key="1">
    <source>
        <dbReference type="ARBA" id="ARBA00022723"/>
    </source>
</evidence>
<keyword evidence="1" id="KW-0479">Metal-binding</keyword>
<dbReference type="GO" id="GO:0046872">
    <property type="term" value="F:metal ion binding"/>
    <property type="evidence" value="ECO:0007669"/>
    <property type="project" value="UniProtKB-KW"/>
</dbReference>
<dbReference type="AlphaFoldDB" id="A0A401WFD3"/>
<organism evidence="3 4">
    <name type="scientific">Streptomyces paromomycinus</name>
    <name type="common">Streptomyces rimosus subsp. paromomycinus</name>
    <dbReference type="NCBI Taxonomy" id="92743"/>
    <lineage>
        <taxon>Bacteria</taxon>
        <taxon>Bacillati</taxon>
        <taxon>Actinomycetota</taxon>
        <taxon>Actinomycetes</taxon>
        <taxon>Kitasatosporales</taxon>
        <taxon>Streptomycetaceae</taxon>
        <taxon>Streptomyces</taxon>
    </lineage>
</organism>
<dbReference type="Pfam" id="PF13243">
    <property type="entry name" value="SQHop_cyclase_C"/>
    <property type="match status" value="2"/>
</dbReference>
<protein>
    <submittedName>
        <fullName evidence="3">Squalene-hopene cyclase</fullName>
    </submittedName>
</protein>
<dbReference type="Proteomes" id="UP000286746">
    <property type="component" value="Unassembled WGS sequence"/>
</dbReference>
<accession>A0A401WFD3</accession>
<gene>
    <name evidence="3" type="ORF">GKJPGBOP_07827</name>
</gene>
<reference evidence="3 4" key="1">
    <citation type="submission" date="2018-11" db="EMBL/GenBank/DDBJ databases">
        <title>Whole genome sequence of Streptomyces paromomycinus NBRC 15454(T).</title>
        <authorList>
            <person name="Komaki H."/>
            <person name="Tamura T."/>
        </authorList>
    </citation>
    <scope>NUCLEOTIDE SEQUENCE [LARGE SCALE GENOMIC DNA]</scope>
    <source>
        <strain evidence="3 4">NBRC 15454</strain>
    </source>
</reference>
<evidence type="ECO:0000313" key="3">
    <source>
        <dbReference type="EMBL" id="GCD48031.1"/>
    </source>
</evidence>
<evidence type="ECO:0000313" key="4">
    <source>
        <dbReference type="Proteomes" id="UP000286746"/>
    </source>
</evidence>
<dbReference type="InterPro" id="IPR008930">
    <property type="entry name" value="Terpenoid_cyclase/PrenylTrfase"/>
</dbReference>